<dbReference type="AlphaFoldDB" id="A0A0S1MK68"/>
<feature type="chain" id="PRO_5006589286" description="Secreted protein" evidence="1">
    <location>
        <begin position="19"/>
        <end position="135"/>
    </location>
</feature>
<protein>
    <recommendedName>
        <fullName evidence="3">Secreted protein</fullName>
    </recommendedName>
</protein>
<reference evidence="2" key="1">
    <citation type="submission" date="2015-07" db="EMBL/GenBank/DDBJ databases">
        <title>Elucidating the P. pachyrhizi secretome and potential effectors.</title>
        <authorList>
            <person name="de Carvalho M.C.C.G."/>
            <person name="Nascimento L.C."/>
            <person name="Darben L.M."/>
            <person name="Polizel-Podanosqui A.M."/>
            <person name="Lopes-Caitar V.S."/>
            <person name="Rocha C.S."/>
            <person name="Qi M."/>
            <person name="Carazolle M."/>
            <person name="Kuwahara M.K."/>
            <person name="Pereira G.A.G."/>
            <person name="Abdelnoor R.V."/>
            <person name="Whitham S.A."/>
            <person name="Marcelino-Guimaraes F.C."/>
        </authorList>
    </citation>
    <scope>NUCLEOTIDE SEQUENCE</scope>
</reference>
<name>A0A0S1MK68_PHAPC</name>
<feature type="signal peptide" evidence="1">
    <location>
        <begin position="1"/>
        <end position="18"/>
    </location>
</feature>
<organism evidence="2">
    <name type="scientific">Phakopsora pachyrhizi</name>
    <name type="common">Asian soybean rust disease fungus</name>
    <dbReference type="NCBI Taxonomy" id="170000"/>
    <lineage>
        <taxon>Eukaryota</taxon>
        <taxon>Fungi</taxon>
        <taxon>Dikarya</taxon>
        <taxon>Basidiomycota</taxon>
        <taxon>Pucciniomycotina</taxon>
        <taxon>Pucciniomycetes</taxon>
        <taxon>Pucciniales</taxon>
        <taxon>Phakopsoraceae</taxon>
        <taxon>Phakopsora</taxon>
    </lineage>
</organism>
<keyword evidence="1" id="KW-0732">Signal</keyword>
<evidence type="ECO:0000313" key="2">
    <source>
        <dbReference type="EMBL" id="ALL41243.1"/>
    </source>
</evidence>
<accession>A0A0S1MK68</accession>
<proteinExistence type="evidence at transcript level"/>
<sequence>MIELKQFTLLFVVSLMSASFSIVQLLPSHYNCNNVKSSRSPIIREDCRDSLNLFSSSNITLTFKNGYTQSCGTCRVTILKSKTLVPPSTAPKSWAVTALHQGYDHCNGNPVTATIGDGEKIDVLLAYGNGSTCAQ</sequence>
<dbReference type="EMBL" id="KT247154">
    <property type="protein sequence ID" value="ALL41243.1"/>
    <property type="molecule type" value="mRNA"/>
</dbReference>
<evidence type="ECO:0008006" key="3">
    <source>
        <dbReference type="Google" id="ProtNLM"/>
    </source>
</evidence>
<evidence type="ECO:0000256" key="1">
    <source>
        <dbReference type="SAM" id="SignalP"/>
    </source>
</evidence>